<dbReference type="GO" id="GO:0008270">
    <property type="term" value="F:zinc ion binding"/>
    <property type="evidence" value="ECO:0007669"/>
    <property type="project" value="InterPro"/>
</dbReference>
<evidence type="ECO:0000313" key="7">
    <source>
        <dbReference type="EMBL" id="GJE98336.1"/>
    </source>
</evidence>
<protein>
    <submittedName>
        <fullName evidence="7">Zn(II)2Cys6 transcription factor domain-containing protein</fullName>
    </submittedName>
</protein>
<dbReference type="SMART" id="SM00066">
    <property type="entry name" value="GAL4"/>
    <property type="match status" value="1"/>
</dbReference>
<dbReference type="InterPro" id="IPR001138">
    <property type="entry name" value="Zn2Cys6_DnaBD"/>
</dbReference>
<feature type="compositionally biased region" description="Low complexity" evidence="5">
    <location>
        <begin position="119"/>
        <end position="131"/>
    </location>
</feature>
<dbReference type="OrthoDB" id="2441642at2759"/>
<reference evidence="7 8" key="1">
    <citation type="submission" date="2021-08" db="EMBL/GenBank/DDBJ databases">
        <title>Draft Genome Sequence of Phanerochaete sordida strain YK-624.</title>
        <authorList>
            <person name="Mori T."/>
            <person name="Dohra H."/>
            <person name="Suzuki T."/>
            <person name="Kawagishi H."/>
            <person name="Hirai H."/>
        </authorList>
    </citation>
    <scope>NUCLEOTIDE SEQUENCE [LARGE SCALE GENOMIC DNA]</scope>
    <source>
        <strain evidence="7 8">YK-624</strain>
    </source>
</reference>
<gene>
    <name evidence="7" type="ORF">PsYK624_145640</name>
</gene>
<dbReference type="SUPFAM" id="SSF57701">
    <property type="entry name" value="Zn2/Cys6 DNA-binding domain"/>
    <property type="match status" value="1"/>
</dbReference>
<evidence type="ECO:0000256" key="1">
    <source>
        <dbReference type="ARBA" id="ARBA00023015"/>
    </source>
</evidence>
<keyword evidence="4" id="KW-0539">Nucleus</keyword>
<dbReference type="PROSITE" id="PS00463">
    <property type="entry name" value="ZN2_CY6_FUNGAL_1"/>
    <property type="match status" value="1"/>
</dbReference>
<dbReference type="InterPro" id="IPR036864">
    <property type="entry name" value="Zn2-C6_fun-type_DNA-bd_sf"/>
</dbReference>
<proteinExistence type="predicted"/>
<dbReference type="Proteomes" id="UP000703269">
    <property type="component" value="Unassembled WGS sequence"/>
</dbReference>
<dbReference type="EMBL" id="BPQB01000086">
    <property type="protein sequence ID" value="GJE98336.1"/>
    <property type="molecule type" value="Genomic_DNA"/>
</dbReference>
<keyword evidence="3" id="KW-0804">Transcription</keyword>
<evidence type="ECO:0000256" key="5">
    <source>
        <dbReference type="SAM" id="MobiDB-lite"/>
    </source>
</evidence>
<dbReference type="PANTHER" id="PTHR47424">
    <property type="entry name" value="REGULATORY PROTEIN GAL4"/>
    <property type="match status" value="1"/>
</dbReference>
<dbReference type="GO" id="GO:0003677">
    <property type="term" value="F:DNA binding"/>
    <property type="evidence" value="ECO:0007669"/>
    <property type="project" value="UniProtKB-KW"/>
</dbReference>
<feature type="domain" description="Zn(2)-C6 fungal-type" evidence="6">
    <location>
        <begin position="57"/>
        <end position="87"/>
    </location>
</feature>
<evidence type="ECO:0000313" key="8">
    <source>
        <dbReference type="Proteomes" id="UP000703269"/>
    </source>
</evidence>
<dbReference type="Pfam" id="PF00172">
    <property type="entry name" value="Zn_clus"/>
    <property type="match status" value="1"/>
</dbReference>
<keyword evidence="8" id="KW-1185">Reference proteome</keyword>
<dbReference type="InterPro" id="IPR051127">
    <property type="entry name" value="Fungal_SecMet_Regulators"/>
</dbReference>
<evidence type="ECO:0000259" key="6">
    <source>
        <dbReference type="PROSITE" id="PS50048"/>
    </source>
</evidence>
<dbReference type="Gene3D" id="4.10.240.10">
    <property type="entry name" value="Zn(2)-C6 fungal-type DNA-binding domain"/>
    <property type="match status" value="1"/>
</dbReference>
<organism evidence="7 8">
    <name type="scientific">Phanerochaete sordida</name>
    <dbReference type="NCBI Taxonomy" id="48140"/>
    <lineage>
        <taxon>Eukaryota</taxon>
        <taxon>Fungi</taxon>
        <taxon>Dikarya</taxon>
        <taxon>Basidiomycota</taxon>
        <taxon>Agaricomycotina</taxon>
        <taxon>Agaricomycetes</taxon>
        <taxon>Polyporales</taxon>
        <taxon>Phanerochaetaceae</taxon>
        <taxon>Phanerochaete</taxon>
    </lineage>
</organism>
<accession>A0A9P3LKB0</accession>
<dbReference type="PROSITE" id="PS50048">
    <property type="entry name" value="ZN2_CY6_FUNGAL_2"/>
    <property type="match status" value="1"/>
</dbReference>
<dbReference type="CDD" id="cd00067">
    <property type="entry name" value="GAL4"/>
    <property type="match status" value="1"/>
</dbReference>
<dbReference type="AlphaFoldDB" id="A0A9P3LKB0"/>
<evidence type="ECO:0000256" key="3">
    <source>
        <dbReference type="ARBA" id="ARBA00023163"/>
    </source>
</evidence>
<dbReference type="PANTHER" id="PTHR47424:SF3">
    <property type="entry name" value="REGULATORY PROTEIN GAL4"/>
    <property type="match status" value="1"/>
</dbReference>
<evidence type="ECO:0000256" key="2">
    <source>
        <dbReference type="ARBA" id="ARBA00023125"/>
    </source>
</evidence>
<sequence length="382" mass="41049">MPVDIPRSDDPWNLRPYDVPWGHAYWKYKPGKLPGHDGDCLMLRSPTPIEQRRTAIACKHCRQRKAKCSGDQPACSRCAYSGRKCVYPDERRPQPAIHAPRPSKTARGILAKSFVRRASSPSGASSSTDYSEAPYEDVQTKQEDVDDAQPYLLYNMASDQLQAWSPPYASSSPRSDYSSPPSTTYCEVDFDPAGGQPLFFDYHEPIASTSAAAAAPSGAGIFAPRPVRPSAAADLAYPHPSLAPHVPVGAVRYSYEDPPARAAEAPAACALDPAGPISVAGAPQTFISITEAAALAAPSLAHPEAHCYASAPDAQPACYDAAAYGYAAQAQYPAPVEPQMQYASSWYPDDRTGYYVVDGIMYAAPYAEQPDAMVYPYGTAAV</sequence>
<keyword evidence="1" id="KW-0805">Transcription regulation</keyword>
<keyword evidence="2" id="KW-0238">DNA-binding</keyword>
<name>A0A9P3LKB0_9APHY</name>
<feature type="region of interest" description="Disordered" evidence="5">
    <location>
        <begin position="116"/>
        <end position="142"/>
    </location>
</feature>
<comment type="caution">
    <text evidence="7">The sequence shown here is derived from an EMBL/GenBank/DDBJ whole genome shotgun (WGS) entry which is preliminary data.</text>
</comment>
<evidence type="ECO:0000256" key="4">
    <source>
        <dbReference type="ARBA" id="ARBA00023242"/>
    </source>
</evidence>
<dbReference type="GO" id="GO:0000981">
    <property type="term" value="F:DNA-binding transcription factor activity, RNA polymerase II-specific"/>
    <property type="evidence" value="ECO:0007669"/>
    <property type="project" value="InterPro"/>
</dbReference>